<protein>
    <submittedName>
        <fullName evidence="2">Uncharacterized protein</fullName>
    </submittedName>
</protein>
<organism evidence="2 3">
    <name type="scientific">Endocarpon pusillum</name>
    <dbReference type="NCBI Taxonomy" id="364733"/>
    <lineage>
        <taxon>Eukaryota</taxon>
        <taxon>Fungi</taxon>
        <taxon>Dikarya</taxon>
        <taxon>Ascomycota</taxon>
        <taxon>Pezizomycotina</taxon>
        <taxon>Eurotiomycetes</taxon>
        <taxon>Chaetothyriomycetidae</taxon>
        <taxon>Verrucariales</taxon>
        <taxon>Verrucariaceae</taxon>
        <taxon>Endocarpon</taxon>
    </lineage>
</organism>
<feature type="region of interest" description="Disordered" evidence="1">
    <location>
        <begin position="33"/>
        <end position="63"/>
    </location>
</feature>
<dbReference type="AlphaFoldDB" id="A0A8H7APP0"/>
<gene>
    <name evidence="2" type="ORF">GJ744_005761</name>
</gene>
<sequence>MFGSLKRVSFSAFNKRAAVVRLPRLSEALKRKTARKRLPSGTGFMVAEQPPALITNRIPQHPG</sequence>
<accession>A0A8H7APP0</accession>
<comment type="caution">
    <text evidence="2">The sequence shown here is derived from an EMBL/GenBank/DDBJ whole genome shotgun (WGS) entry which is preliminary data.</text>
</comment>
<evidence type="ECO:0000313" key="2">
    <source>
        <dbReference type="EMBL" id="KAF7510931.1"/>
    </source>
</evidence>
<dbReference type="EMBL" id="JAACFV010000025">
    <property type="protein sequence ID" value="KAF7510931.1"/>
    <property type="molecule type" value="Genomic_DNA"/>
</dbReference>
<dbReference type="Proteomes" id="UP000606974">
    <property type="component" value="Unassembled WGS sequence"/>
</dbReference>
<evidence type="ECO:0000256" key="1">
    <source>
        <dbReference type="SAM" id="MobiDB-lite"/>
    </source>
</evidence>
<proteinExistence type="predicted"/>
<evidence type="ECO:0000313" key="3">
    <source>
        <dbReference type="Proteomes" id="UP000606974"/>
    </source>
</evidence>
<keyword evidence="3" id="KW-1185">Reference proteome</keyword>
<name>A0A8H7APP0_9EURO</name>
<reference evidence="2" key="1">
    <citation type="submission" date="2020-02" db="EMBL/GenBank/DDBJ databases">
        <authorList>
            <person name="Palmer J.M."/>
        </authorList>
    </citation>
    <scope>NUCLEOTIDE SEQUENCE</scope>
    <source>
        <strain evidence="2">EPUS1.4</strain>
        <tissue evidence="2">Thallus</tissue>
    </source>
</reference>